<gene>
    <name evidence="2" type="ORF">PIB30_072348</name>
</gene>
<protein>
    <submittedName>
        <fullName evidence="2">Uncharacterized protein</fullName>
    </submittedName>
</protein>
<sequence>MEEVEEEEEEEEKEQKIKEEDEEDRDNDDKDNGGSYSNDDNGGGDALARGRRKDYKKYGPYRRNYRRILGRILQATFGRESLTDLGYEFFQESLTGGFYNHP</sequence>
<evidence type="ECO:0000256" key="1">
    <source>
        <dbReference type="SAM" id="MobiDB-lite"/>
    </source>
</evidence>
<reference evidence="2 3" key="1">
    <citation type="journal article" date="2023" name="Plants (Basel)">
        <title>Bridging the Gap: Combining Genomics and Transcriptomics Approaches to Understand Stylosanthes scabra, an Orphan Legume from the Brazilian Caatinga.</title>
        <authorList>
            <person name="Ferreira-Neto J.R.C."/>
            <person name="da Silva M.D."/>
            <person name="Binneck E."/>
            <person name="de Melo N.F."/>
            <person name="da Silva R.H."/>
            <person name="de Melo A.L.T.M."/>
            <person name="Pandolfi V."/>
            <person name="Bustamante F.O."/>
            <person name="Brasileiro-Vidal A.C."/>
            <person name="Benko-Iseppon A.M."/>
        </authorList>
    </citation>
    <scope>NUCLEOTIDE SEQUENCE [LARGE SCALE GENOMIC DNA]</scope>
    <source>
        <tissue evidence="2">Leaves</tissue>
    </source>
</reference>
<dbReference type="EMBL" id="JASCZI010061270">
    <property type="protein sequence ID" value="MED6138236.1"/>
    <property type="molecule type" value="Genomic_DNA"/>
</dbReference>
<keyword evidence="3" id="KW-1185">Reference proteome</keyword>
<name>A0ABU6SQ84_9FABA</name>
<proteinExistence type="predicted"/>
<feature type="non-terminal residue" evidence="2">
    <location>
        <position position="102"/>
    </location>
</feature>
<evidence type="ECO:0000313" key="2">
    <source>
        <dbReference type="EMBL" id="MED6138236.1"/>
    </source>
</evidence>
<comment type="caution">
    <text evidence="2">The sequence shown here is derived from an EMBL/GenBank/DDBJ whole genome shotgun (WGS) entry which is preliminary data.</text>
</comment>
<accession>A0ABU6SQ84</accession>
<feature type="compositionally biased region" description="Acidic residues" evidence="1">
    <location>
        <begin position="1"/>
        <end position="12"/>
    </location>
</feature>
<organism evidence="2 3">
    <name type="scientific">Stylosanthes scabra</name>
    <dbReference type="NCBI Taxonomy" id="79078"/>
    <lineage>
        <taxon>Eukaryota</taxon>
        <taxon>Viridiplantae</taxon>
        <taxon>Streptophyta</taxon>
        <taxon>Embryophyta</taxon>
        <taxon>Tracheophyta</taxon>
        <taxon>Spermatophyta</taxon>
        <taxon>Magnoliopsida</taxon>
        <taxon>eudicotyledons</taxon>
        <taxon>Gunneridae</taxon>
        <taxon>Pentapetalae</taxon>
        <taxon>rosids</taxon>
        <taxon>fabids</taxon>
        <taxon>Fabales</taxon>
        <taxon>Fabaceae</taxon>
        <taxon>Papilionoideae</taxon>
        <taxon>50 kb inversion clade</taxon>
        <taxon>dalbergioids sensu lato</taxon>
        <taxon>Dalbergieae</taxon>
        <taxon>Pterocarpus clade</taxon>
        <taxon>Stylosanthes</taxon>
    </lineage>
</organism>
<evidence type="ECO:0000313" key="3">
    <source>
        <dbReference type="Proteomes" id="UP001341840"/>
    </source>
</evidence>
<dbReference type="Proteomes" id="UP001341840">
    <property type="component" value="Unassembled WGS sequence"/>
</dbReference>
<feature type="region of interest" description="Disordered" evidence="1">
    <location>
        <begin position="1"/>
        <end position="55"/>
    </location>
</feature>